<organism evidence="6 7">
    <name type="scientific">Thermohalobaculum xanthum</name>
    <dbReference type="NCBI Taxonomy" id="2753746"/>
    <lineage>
        <taxon>Bacteria</taxon>
        <taxon>Pseudomonadati</taxon>
        <taxon>Pseudomonadota</taxon>
        <taxon>Alphaproteobacteria</taxon>
        <taxon>Rhodobacterales</taxon>
        <taxon>Paracoccaceae</taxon>
        <taxon>Thermohalobaculum</taxon>
    </lineage>
</organism>
<evidence type="ECO:0000313" key="7">
    <source>
        <dbReference type="Proteomes" id="UP000655420"/>
    </source>
</evidence>
<name>A0A8J7M9J9_9RHOB</name>
<dbReference type="GO" id="GO:0016787">
    <property type="term" value="F:hydrolase activity"/>
    <property type="evidence" value="ECO:0007669"/>
    <property type="project" value="UniProtKB-UniRule"/>
</dbReference>
<protein>
    <submittedName>
        <fullName evidence="6">Patatin-like phospholipase family protein</fullName>
    </submittedName>
</protein>
<dbReference type="InterPro" id="IPR016035">
    <property type="entry name" value="Acyl_Trfase/lysoPLipase"/>
</dbReference>
<keyword evidence="2 4" id="KW-0442">Lipid degradation</keyword>
<dbReference type="RefSeq" id="WP_200612459.1">
    <property type="nucleotide sequence ID" value="NZ_JAEHHL010000010.1"/>
</dbReference>
<evidence type="ECO:0000256" key="1">
    <source>
        <dbReference type="ARBA" id="ARBA00022801"/>
    </source>
</evidence>
<dbReference type="Pfam" id="PF01734">
    <property type="entry name" value="Patatin"/>
    <property type="match status" value="1"/>
</dbReference>
<accession>A0A8J7M9J9</accession>
<reference evidence="6" key="1">
    <citation type="submission" date="2020-12" db="EMBL/GenBank/DDBJ databases">
        <title>Bacterial taxonomy.</title>
        <authorList>
            <person name="Pan X."/>
        </authorList>
    </citation>
    <scope>NUCLEOTIDE SEQUENCE</scope>
    <source>
        <strain evidence="6">M0105</strain>
    </source>
</reference>
<sequence>MSPEPSAPIGLVLPGGGARAAYQAGAISAIAGMLPPGRSPFHVIAGQSAGAINAAGLACRAGDFRDAAARMVAAWSRLRVSDVMRTDLPSTGRRALIWALTAASGGWLVENPRSFFDNSPLAEMLAREIDFRGIETAIARGDLGALAVTASVYSGESGQAVTFFAGGPENREWARMRRCGLRGSIGPEHVMASAALPYLFPAQEIGGQFYGDGALRLTAPLSPAIRLGARRLLVIAARDPEVPAIGQMAPSAYPSLAEIAGHMLDILFNDHLDTDLERLTRINRTLSLFAPEQLAETELRPVEVVVLRPSRDLREIAGRHARALPWTMRTLLRGIGGWGGDWRLPSYLNFDSGYCGELIALGHADAMANRDALMELFRDAAPAGDLPPQAAPLSSPEV</sequence>
<proteinExistence type="predicted"/>
<feature type="active site" description="Proton acceptor" evidence="4">
    <location>
        <position position="212"/>
    </location>
</feature>
<dbReference type="PROSITE" id="PS51635">
    <property type="entry name" value="PNPLA"/>
    <property type="match status" value="1"/>
</dbReference>
<evidence type="ECO:0000259" key="5">
    <source>
        <dbReference type="PROSITE" id="PS51635"/>
    </source>
</evidence>
<dbReference type="InterPro" id="IPR050301">
    <property type="entry name" value="NTE"/>
</dbReference>
<gene>
    <name evidence="6" type="ORF">H0I76_16710</name>
</gene>
<dbReference type="Gene3D" id="3.40.1090.10">
    <property type="entry name" value="Cytosolic phospholipase A2 catalytic domain"/>
    <property type="match status" value="1"/>
</dbReference>
<dbReference type="Proteomes" id="UP000655420">
    <property type="component" value="Unassembled WGS sequence"/>
</dbReference>
<comment type="caution">
    <text evidence="4">Lacks conserved residue(s) required for the propagation of feature annotation.</text>
</comment>
<evidence type="ECO:0000256" key="2">
    <source>
        <dbReference type="ARBA" id="ARBA00022963"/>
    </source>
</evidence>
<feature type="domain" description="PNPLA" evidence="5">
    <location>
        <begin position="11"/>
        <end position="225"/>
    </location>
</feature>
<keyword evidence="1 4" id="KW-0378">Hydrolase</keyword>
<feature type="short sequence motif" description="DGA/G" evidence="4">
    <location>
        <begin position="212"/>
        <end position="214"/>
    </location>
</feature>
<dbReference type="PANTHER" id="PTHR14226">
    <property type="entry name" value="NEUROPATHY TARGET ESTERASE/SWISS CHEESE D.MELANOGASTER"/>
    <property type="match status" value="1"/>
</dbReference>
<evidence type="ECO:0000256" key="4">
    <source>
        <dbReference type="PROSITE-ProRule" id="PRU01161"/>
    </source>
</evidence>
<feature type="active site" description="Nucleophile" evidence="4">
    <location>
        <position position="48"/>
    </location>
</feature>
<dbReference type="SUPFAM" id="SSF52151">
    <property type="entry name" value="FabD/lysophospholipase-like"/>
    <property type="match status" value="1"/>
</dbReference>
<dbReference type="GO" id="GO:0016042">
    <property type="term" value="P:lipid catabolic process"/>
    <property type="evidence" value="ECO:0007669"/>
    <property type="project" value="UniProtKB-UniRule"/>
</dbReference>
<dbReference type="PANTHER" id="PTHR14226:SF57">
    <property type="entry name" value="BLR7027 PROTEIN"/>
    <property type="match status" value="1"/>
</dbReference>
<keyword evidence="3 4" id="KW-0443">Lipid metabolism</keyword>
<keyword evidence="7" id="KW-1185">Reference proteome</keyword>
<dbReference type="EMBL" id="JAEHHL010000010">
    <property type="protein sequence ID" value="MBK0400844.1"/>
    <property type="molecule type" value="Genomic_DNA"/>
</dbReference>
<comment type="caution">
    <text evidence="6">The sequence shown here is derived from an EMBL/GenBank/DDBJ whole genome shotgun (WGS) entry which is preliminary data.</text>
</comment>
<dbReference type="AlphaFoldDB" id="A0A8J7M9J9"/>
<evidence type="ECO:0000256" key="3">
    <source>
        <dbReference type="ARBA" id="ARBA00023098"/>
    </source>
</evidence>
<evidence type="ECO:0000313" key="6">
    <source>
        <dbReference type="EMBL" id="MBK0400844.1"/>
    </source>
</evidence>
<dbReference type="InterPro" id="IPR002641">
    <property type="entry name" value="PNPLA_dom"/>
</dbReference>
<feature type="short sequence motif" description="GXSXG" evidence="4">
    <location>
        <begin position="46"/>
        <end position="50"/>
    </location>
</feature>